<comment type="subunit">
    <text evidence="1">The nucleosome is a histone octamer containing two molecules each of H2A, H2B, H3 and H4 assembled in one H3-H4 heterotetramer and two H2A-H2B heterodimers. The octamer wraps approximately 147 bp of DNA.</text>
</comment>
<keyword evidence="1" id="KW-0158">Chromosome</keyword>
<comment type="subcellular location">
    <subcellularLocation>
        <location evidence="1">Nucleus</location>
    </subcellularLocation>
</comment>
<dbReference type="CDD" id="cd00074">
    <property type="entry name" value="HFD_H2A"/>
    <property type="match status" value="1"/>
</dbReference>
<evidence type="ECO:0000256" key="2">
    <source>
        <dbReference type="SAM" id="MobiDB-lite"/>
    </source>
</evidence>
<dbReference type="GO" id="GO:0000786">
    <property type="term" value="C:nucleosome"/>
    <property type="evidence" value="ECO:0007669"/>
    <property type="project" value="UniProtKB-KW"/>
</dbReference>
<feature type="compositionally biased region" description="Basic and acidic residues" evidence="2">
    <location>
        <begin position="238"/>
        <end position="247"/>
    </location>
</feature>
<dbReference type="EMBL" id="MN889533">
    <property type="protein sequence ID" value="QKS02546.1"/>
    <property type="molecule type" value="mRNA"/>
</dbReference>
<dbReference type="FunFam" id="1.10.20.10:FF:000126">
    <property type="entry name" value="Histone H2A"/>
    <property type="match status" value="1"/>
</dbReference>
<dbReference type="GO" id="GO:0046982">
    <property type="term" value="F:protein heterodimerization activity"/>
    <property type="evidence" value="ECO:0007669"/>
    <property type="project" value="InterPro"/>
</dbReference>
<feature type="compositionally biased region" description="Basic and acidic residues" evidence="2">
    <location>
        <begin position="1"/>
        <end position="12"/>
    </location>
</feature>
<accession>A0A6N0X6R0</accession>
<dbReference type="AlphaFoldDB" id="A0A6N0X6R0"/>
<evidence type="ECO:0000313" key="5">
    <source>
        <dbReference type="EMBL" id="QKS02546.1"/>
    </source>
</evidence>
<organism evidence="5">
    <name type="scientific">Crypthecodinium cohnii</name>
    <name type="common">Dinoflagellate</name>
    <name type="synonym">Glenodinium cohnii</name>
    <dbReference type="NCBI Taxonomy" id="2866"/>
    <lineage>
        <taxon>Eukaryota</taxon>
        <taxon>Sar</taxon>
        <taxon>Alveolata</taxon>
        <taxon>Dinophyceae</taxon>
        <taxon>Gonyaulacales</taxon>
        <taxon>Crypthecodiniaceae</taxon>
        <taxon>Crypthecodinium</taxon>
    </lineage>
</organism>
<dbReference type="PANTHER" id="PTHR23430">
    <property type="entry name" value="HISTONE H2A"/>
    <property type="match status" value="1"/>
</dbReference>
<feature type="compositionally biased region" description="Basic and acidic residues" evidence="2">
    <location>
        <begin position="101"/>
        <end position="112"/>
    </location>
</feature>
<reference evidence="5" key="1">
    <citation type="submission" date="2020-01" db="EMBL/GenBank/DDBJ databases">
        <authorList>
            <person name="Kwok A.C.M."/>
            <person name="Wong J.T.Y."/>
        </authorList>
    </citation>
    <scope>NUCLEOTIDE SEQUENCE</scope>
</reference>
<feature type="domain" description="Core Histone H2A/H2B/H3" evidence="3">
    <location>
        <begin position="142"/>
        <end position="217"/>
    </location>
</feature>
<dbReference type="InterPro" id="IPR009072">
    <property type="entry name" value="Histone-fold"/>
</dbReference>
<dbReference type="SUPFAM" id="SSF47113">
    <property type="entry name" value="Histone-fold"/>
    <property type="match status" value="1"/>
</dbReference>
<evidence type="ECO:0000259" key="3">
    <source>
        <dbReference type="Pfam" id="PF00125"/>
    </source>
</evidence>
<dbReference type="Gene3D" id="1.10.20.10">
    <property type="entry name" value="Histone, subunit A"/>
    <property type="match status" value="1"/>
</dbReference>
<keyword evidence="1" id="KW-0544">Nucleosome core</keyword>
<keyword evidence="1" id="KW-0238">DNA-binding</keyword>
<dbReference type="Pfam" id="PF16211">
    <property type="entry name" value="Histone_H2A_C"/>
    <property type="match status" value="1"/>
</dbReference>
<dbReference type="GO" id="GO:0003677">
    <property type="term" value="F:DNA binding"/>
    <property type="evidence" value="ECO:0007669"/>
    <property type="project" value="UniProtKB-KW"/>
</dbReference>
<feature type="region of interest" description="Disordered" evidence="2">
    <location>
        <begin position="237"/>
        <end position="269"/>
    </location>
</feature>
<name>A0A6N0X6R0_CRYCO</name>
<comment type="similarity">
    <text evidence="1">Belongs to the histone H2A family.</text>
</comment>
<feature type="compositionally biased region" description="Basic and acidic residues" evidence="2">
    <location>
        <begin position="75"/>
        <end position="85"/>
    </location>
</feature>
<evidence type="ECO:0000259" key="4">
    <source>
        <dbReference type="Pfam" id="PF16211"/>
    </source>
</evidence>
<feature type="compositionally biased region" description="Basic and acidic residues" evidence="2">
    <location>
        <begin position="121"/>
        <end position="131"/>
    </location>
</feature>
<proteinExistence type="evidence at transcript level"/>
<dbReference type="InterPro" id="IPR032454">
    <property type="entry name" value="Histone_H2A_C"/>
</dbReference>
<dbReference type="InterPro" id="IPR002119">
    <property type="entry name" value="Histone_H2A"/>
</dbReference>
<dbReference type="InterPro" id="IPR007125">
    <property type="entry name" value="H2A/H2B/H3"/>
</dbReference>
<dbReference type="Pfam" id="PF00125">
    <property type="entry name" value="Histone"/>
    <property type="match status" value="1"/>
</dbReference>
<feature type="domain" description="Histone H2A C-terminal" evidence="4">
    <location>
        <begin position="220"/>
        <end position="250"/>
    </location>
</feature>
<dbReference type="PRINTS" id="PR00620">
    <property type="entry name" value="HISTONEH2A"/>
</dbReference>
<protein>
    <recommendedName>
        <fullName evidence="1">Histone H2A</fullName>
    </recommendedName>
</protein>
<dbReference type="GO" id="GO:0030527">
    <property type="term" value="F:structural constituent of chromatin"/>
    <property type="evidence" value="ECO:0007669"/>
    <property type="project" value="InterPro"/>
</dbReference>
<dbReference type="SMART" id="SM00414">
    <property type="entry name" value="H2A"/>
    <property type="match status" value="1"/>
</dbReference>
<dbReference type="GO" id="GO:0005634">
    <property type="term" value="C:nucleus"/>
    <property type="evidence" value="ECO:0007669"/>
    <property type="project" value="UniProtKB-SubCell"/>
</dbReference>
<feature type="region of interest" description="Disordered" evidence="2">
    <location>
        <begin position="1"/>
        <end position="143"/>
    </location>
</feature>
<sequence>MDPQFDKGEKYIGSKAPVGPGTKRTADDAGLDGYEDDKGSKKTVGQGSKKVMESGSKMISDDDYEGKKDKTTKKVLGEKRTEGTKEPLGAGTKISSMDMDADSKLKGKEKGHKDKSKGHKRPEDGKHEKLGKTAVKLNSDGAKTRSARAGIQFPVGRIHRMLKSYILSNKRVGNTASVYVAAVMEYLSAEVLELAGNVAKESNAKRITPRHLVLAIRNDEELDPFIKATIAGGGVKPKIHEKLEQKPKARAKPKKTTTSSMPQGARDEY</sequence>
<evidence type="ECO:0000256" key="1">
    <source>
        <dbReference type="RuleBase" id="RU003767"/>
    </source>
</evidence>
<keyword evidence="1" id="KW-0539">Nucleus</keyword>